<gene>
    <name evidence="1" type="ORF">ISQ19_04105</name>
</gene>
<proteinExistence type="predicted"/>
<dbReference type="Proteomes" id="UP000785783">
    <property type="component" value="Unassembled WGS sequence"/>
</dbReference>
<accession>A0A937L2Z4</accession>
<organism evidence="1 2">
    <name type="scientific">PS1 clade bacterium</name>
    <dbReference type="NCBI Taxonomy" id="2175152"/>
    <lineage>
        <taxon>Bacteria</taxon>
        <taxon>Pseudomonadati</taxon>
        <taxon>Pseudomonadota</taxon>
        <taxon>Alphaproteobacteria</taxon>
        <taxon>PS1 clade</taxon>
    </lineage>
</organism>
<comment type="caution">
    <text evidence="1">The sequence shown here is derived from an EMBL/GenBank/DDBJ whole genome shotgun (WGS) entry which is preliminary data.</text>
</comment>
<sequence length="250" mass="28004">MLLCADVSAACAGAWAPDKGTGKIIISDIETVQRRENISNFKHTETYRSVLVEYGLSDSLGVAVKSARSRRNAPQYDVAAQDETAQLGLIIDTPALATGLLPPFTYRLLKAVLPFDTIQRQKRAAMTLGLHETKDEFWTAFALGDVISVGRFRVAQQAEYERINSAERDWRTWIYRFTLGYGAFDIGTEAQKFEDFNGTYAALSHNYYVQWKPSTYSWGLRLKQGTSRAALDATGVQKNDYSAIQIEFAF</sequence>
<protein>
    <submittedName>
        <fullName evidence="1">Uncharacterized protein</fullName>
    </submittedName>
</protein>
<dbReference type="EMBL" id="JADHOK010000043">
    <property type="protein sequence ID" value="MBL6761861.1"/>
    <property type="molecule type" value="Genomic_DNA"/>
</dbReference>
<dbReference type="AlphaFoldDB" id="A0A937L2Z4"/>
<evidence type="ECO:0000313" key="2">
    <source>
        <dbReference type="Proteomes" id="UP000785783"/>
    </source>
</evidence>
<name>A0A937L2Z4_9PROT</name>
<reference evidence="1" key="1">
    <citation type="submission" date="2020-10" db="EMBL/GenBank/DDBJ databases">
        <title>Microbiome of the Black Sea water column analyzed by genome centric metagenomics.</title>
        <authorList>
            <person name="Cabello-Yeves P.J."/>
            <person name="Callieri C."/>
            <person name="Picazo A."/>
            <person name="Mehrshad M."/>
            <person name="Haro-Moreno J.M."/>
            <person name="Roda-Garcia J."/>
            <person name="Dzembekova N."/>
            <person name="Slabakova V."/>
            <person name="Slabakova N."/>
            <person name="Moncheva S."/>
            <person name="Rodriguez-Valera F."/>
        </authorList>
    </citation>
    <scope>NUCLEOTIDE SEQUENCE</scope>
    <source>
        <strain evidence="1">BS307-5m-G5</strain>
    </source>
</reference>
<evidence type="ECO:0000313" key="1">
    <source>
        <dbReference type="EMBL" id="MBL6761861.1"/>
    </source>
</evidence>